<evidence type="ECO:0000256" key="3">
    <source>
        <dbReference type="SAM" id="Coils"/>
    </source>
</evidence>
<protein>
    <recommendedName>
        <fullName evidence="4">RST domain-containing protein</fullName>
    </recommendedName>
</protein>
<keyword evidence="2" id="KW-0539">Nucleus</keyword>
<comment type="subcellular location">
    <subcellularLocation>
        <location evidence="1">Nucleus</location>
    </subcellularLocation>
</comment>
<dbReference type="EMBL" id="SDMP01000020">
    <property type="protein sequence ID" value="RYQ85006.1"/>
    <property type="molecule type" value="Genomic_DNA"/>
</dbReference>
<feature type="domain" description="RST" evidence="4">
    <location>
        <begin position="207"/>
        <end position="257"/>
    </location>
</feature>
<dbReference type="InterPro" id="IPR022003">
    <property type="entry name" value="RST"/>
</dbReference>
<accession>A0A444X5N6</accession>
<proteinExistence type="predicted"/>
<evidence type="ECO:0000313" key="5">
    <source>
        <dbReference type="EMBL" id="RYQ85006.1"/>
    </source>
</evidence>
<dbReference type="AlphaFoldDB" id="A0A444X5N6"/>
<keyword evidence="6" id="KW-1185">Reference proteome</keyword>
<gene>
    <name evidence="5" type="ORF">Ahy_B10g104495</name>
</gene>
<dbReference type="STRING" id="3818.A0A444X5N6"/>
<dbReference type="Pfam" id="PF12174">
    <property type="entry name" value="RST"/>
    <property type="match status" value="1"/>
</dbReference>
<dbReference type="GO" id="GO:0005669">
    <property type="term" value="C:transcription factor TFIID complex"/>
    <property type="evidence" value="ECO:0007669"/>
    <property type="project" value="InterPro"/>
</dbReference>
<feature type="coiled-coil region" evidence="3">
    <location>
        <begin position="15"/>
        <end position="77"/>
    </location>
</feature>
<dbReference type="GO" id="GO:0016251">
    <property type="term" value="F:RNA polymerase II general transcription initiation factor activity"/>
    <property type="evidence" value="ECO:0007669"/>
    <property type="project" value="TreeGrafter"/>
</dbReference>
<evidence type="ECO:0000259" key="4">
    <source>
        <dbReference type="PROSITE" id="PS51879"/>
    </source>
</evidence>
<name>A0A444X5N6_ARAHY</name>
<dbReference type="GO" id="GO:0006367">
    <property type="term" value="P:transcription initiation at RNA polymerase II promoter"/>
    <property type="evidence" value="ECO:0007669"/>
    <property type="project" value="TreeGrafter"/>
</dbReference>
<dbReference type="GO" id="GO:0003677">
    <property type="term" value="F:DNA binding"/>
    <property type="evidence" value="ECO:0007669"/>
    <property type="project" value="TreeGrafter"/>
</dbReference>
<dbReference type="PROSITE" id="PS51879">
    <property type="entry name" value="RST"/>
    <property type="match status" value="1"/>
</dbReference>
<comment type="caution">
    <text evidence="5">The sequence shown here is derived from an EMBL/GenBank/DDBJ whole genome shotgun (WGS) entry which is preliminary data.</text>
</comment>
<evidence type="ECO:0000256" key="1">
    <source>
        <dbReference type="ARBA" id="ARBA00004123"/>
    </source>
</evidence>
<evidence type="ECO:0000313" key="6">
    <source>
        <dbReference type="Proteomes" id="UP000289738"/>
    </source>
</evidence>
<keyword evidence="3" id="KW-0175">Coiled coil</keyword>
<dbReference type="PANTHER" id="PTHR15138">
    <property type="entry name" value="TRANSCRIPTION INITIATION FACTOR TFIID SUBUNIT 4"/>
    <property type="match status" value="1"/>
</dbReference>
<organism evidence="5 6">
    <name type="scientific">Arachis hypogaea</name>
    <name type="common">Peanut</name>
    <dbReference type="NCBI Taxonomy" id="3818"/>
    <lineage>
        <taxon>Eukaryota</taxon>
        <taxon>Viridiplantae</taxon>
        <taxon>Streptophyta</taxon>
        <taxon>Embryophyta</taxon>
        <taxon>Tracheophyta</taxon>
        <taxon>Spermatophyta</taxon>
        <taxon>Magnoliopsida</taxon>
        <taxon>eudicotyledons</taxon>
        <taxon>Gunneridae</taxon>
        <taxon>Pentapetalae</taxon>
        <taxon>rosids</taxon>
        <taxon>fabids</taxon>
        <taxon>Fabales</taxon>
        <taxon>Fabaceae</taxon>
        <taxon>Papilionoideae</taxon>
        <taxon>50 kb inversion clade</taxon>
        <taxon>dalbergioids sensu lato</taxon>
        <taxon>Dalbergieae</taxon>
        <taxon>Pterocarpus clade</taxon>
        <taxon>Arachis</taxon>
    </lineage>
</organism>
<dbReference type="PANTHER" id="PTHR15138:SF14">
    <property type="entry name" value="TRANSCRIPTION INITIATION FACTOR TFIID SUBUNIT 4"/>
    <property type="match status" value="1"/>
</dbReference>
<reference evidence="5 6" key="1">
    <citation type="submission" date="2019-01" db="EMBL/GenBank/DDBJ databases">
        <title>Sequencing of cultivated peanut Arachis hypogaea provides insights into genome evolution and oil improvement.</title>
        <authorList>
            <person name="Chen X."/>
        </authorList>
    </citation>
    <scope>NUCLEOTIDE SEQUENCE [LARGE SCALE GENOMIC DNA]</scope>
    <source>
        <strain evidence="6">cv. Fuhuasheng</strain>
        <tissue evidence="5">Leaves</tissue>
    </source>
</reference>
<evidence type="ECO:0000256" key="2">
    <source>
        <dbReference type="ARBA" id="ARBA00023242"/>
    </source>
</evidence>
<dbReference type="Proteomes" id="UP000289738">
    <property type="component" value="Chromosome B10"/>
</dbReference>
<sequence length="317" mass="35963">MVDGKGKLVVNENERAALEELKVTLTAKISNIENKLKEADKEKSQLREKKTASKGRIEQLEAEVKHLKCCVPEAKERAHRNIMEQVHHLAPGIDFSHVHHDYRVVNGEIVNPNKKDSVNNPPLSQDVASHNVNNPPLPQHVASQNSQDEGHLPHPIQASLQNSQTIGIQNLGKDPVPNNEEAKTLNLRSESQYAKFQQMSNQHPGDQVNRKKLVPFVMFLPILIPQLPKDRAMQLETLFSKLKKNEIVKDSFVRLVKGPMKYICRYHAKIHFSVQLLQMRPNQRPVGKQHPIWIPTVGLGARHLNDTHVLALLHQKV</sequence>
<dbReference type="InterPro" id="IPR045144">
    <property type="entry name" value="TAF4"/>
</dbReference>